<dbReference type="AlphaFoldDB" id="A0A8D8QD89"/>
<organism evidence="1">
    <name type="scientific">Cacopsylla melanoneura</name>
    <dbReference type="NCBI Taxonomy" id="428564"/>
    <lineage>
        <taxon>Eukaryota</taxon>
        <taxon>Metazoa</taxon>
        <taxon>Ecdysozoa</taxon>
        <taxon>Arthropoda</taxon>
        <taxon>Hexapoda</taxon>
        <taxon>Insecta</taxon>
        <taxon>Pterygota</taxon>
        <taxon>Neoptera</taxon>
        <taxon>Paraneoptera</taxon>
        <taxon>Hemiptera</taxon>
        <taxon>Sternorrhyncha</taxon>
        <taxon>Psylloidea</taxon>
        <taxon>Psyllidae</taxon>
        <taxon>Psyllinae</taxon>
        <taxon>Cacopsylla</taxon>
    </lineage>
</organism>
<accession>A0A8D8QD89</accession>
<dbReference type="EMBL" id="HBUF01070826">
    <property type="protein sequence ID" value="CAG6629452.1"/>
    <property type="molecule type" value="Transcribed_RNA"/>
</dbReference>
<sequence>MVMEMFFNSPKHFYTARMRLKGSFYTQSLLLFLFLLLLSVTDVDLVITHHVKLTSKFQMHLCDFSTLYSYIKFYLCGVNPGNTLYTSHGIPLWSRMIPLRYRMGYLKQHLIDLQ</sequence>
<protein>
    <submittedName>
        <fullName evidence="1">Uncharacterized protein</fullName>
    </submittedName>
</protein>
<proteinExistence type="predicted"/>
<name>A0A8D8QD89_9HEMI</name>
<reference evidence="1" key="1">
    <citation type="submission" date="2021-05" db="EMBL/GenBank/DDBJ databases">
        <authorList>
            <person name="Alioto T."/>
            <person name="Alioto T."/>
            <person name="Gomez Garrido J."/>
        </authorList>
    </citation>
    <scope>NUCLEOTIDE SEQUENCE</scope>
</reference>
<evidence type="ECO:0000313" key="1">
    <source>
        <dbReference type="EMBL" id="CAG6629452.1"/>
    </source>
</evidence>